<evidence type="ECO:0000313" key="13">
    <source>
        <dbReference type="RefSeq" id="XP_026293149.1"/>
    </source>
</evidence>
<evidence type="ECO:0000256" key="2">
    <source>
        <dbReference type="ARBA" id="ARBA00011010"/>
    </source>
</evidence>
<feature type="compositionally biased region" description="Polar residues" evidence="10">
    <location>
        <begin position="244"/>
        <end position="253"/>
    </location>
</feature>
<dbReference type="OrthoDB" id="2130750at2759"/>
<evidence type="ECO:0000256" key="1">
    <source>
        <dbReference type="ARBA" id="ARBA00004245"/>
    </source>
</evidence>
<keyword evidence="12" id="KW-1185">Reference proteome</keyword>
<feature type="region of interest" description="Disordered" evidence="10">
    <location>
        <begin position="1153"/>
        <end position="1176"/>
    </location>
</feature>
<reference evidence="13 14" key="1">
    <citation type="submission" date="2025-04" db="UniProtKB">
        <authorList>
            <consortium name="RefSeq"/>
        </authorList>
    </citation>
    <scope>IDENTIFICATION</scope>
    <source>
        <tissue evidence="13 14">Whole organism</tissue>
    </source>
</reference>
<feature type="domain" description="CAP-Gly" evidence="11">
    <location>
        <begin position="26"/>
        <end position="68"/>
    </location>
</feature>
<protein>
    <recommendedName>
        <fullName evidence="3">Dynactin subunit 1</fullName>
    </recommendedName>
</protein>
<dbReference type="Pfam" id="PF12455">
    <property type="entry name" value="Dynactin"/>
    <property type="match status" value="1"/>
</dbReference>
<dbReference type="PANTHER" id="PTHR18916">
    <property type="entry name" value="DYNACTIN 1-RELATED MICROTUBULE-BINDING"/>
    <property type="match status" value="1"/>
</dbReference>
<feature type="region of interest" description="Disordered" evidence="10">
    <location>
        <begin position="78"/>
        <end position="129"/>
    </location>
</feature>
<dbReference type="InterPro" id="IPR000938">
    <property type="entry name" value="CAP-Gly_domain"/>
</dbReference>
<evidence type="ECO:0000256" key="7">
    <source>
        <dbReference type="ARBA" id="ARBA00023054"/>
    </source>
</evidence>
<comment type="similarity">
    <text evidence="2">Belongs to the dynactin 150 kDa subunit family.</text>
</comment>
<keyword evidence="8" id="KW-0206">Cytoskeleton</keyword>
<dbReference type="SMART" id="SM01052">
    <property type="entry name" value="CAP_GLY"/>
    <property type="match status" value="1"/>
</dbReference>
<comment type="subcellular location">
    <subcellularLocation>
        <location evidence="1">Cytoplasm</location>
        <location evidence="1">Cytoskeleton</location>
    </subcellularLocation>
</comment>
<evidence type="ECO:0000313" key="12">
    <source>
        <dbReference type="Proteomes" id="UP000504606"/>
    </source>
</evidence>
<evidence type="ECO:0000313" key="14">
    <source>
        <dbReference type="RefSeq" id="XP_026293150.1"/>
    </source>
</evidence>
<evidence type="ECO:0000256" key="5">
    <source>
        <dbReference type="ARBA" id="ARBA00022701"/>
    </source>
</evidence>
<dbReference type="RefSeq" id="XP_026293150.1">
    <property type="nucleotide sequence ID" value="XM_026437365.2"/>
</dbReference>
<feature type="compositionally biased region" description="Low complexity" evidence="10">
    <location>
        <begin position="208"/>
        <end position="237"/>
    </location>
</feature>
<gene>
    <name evidence="13 14" type="primary">LOC113217462</name>
</gene>
<proteinExistence type="inferred from homology"/>
<dbReference type="Pfam" id="PF01302">
    <property type="entry name" value="CAP_GLY"/>
    <property type="match status" value="1"/>
</dbReference>
<dbReference type="InterPro" id="IPR036859">
    <property type="entry name" value="CAP-Gly_dom_sf"/>
</dbReference>
<dbReference type="PROSITE" id="PS00845">
    <property type="entry name" value="CAP_GLY_1"/>
    <property type="match status" value="1"/>
</dbReference>
<keyword evidence="5" id="KW-0493">Microtubule</keyword>
<feature type="compositionally biased region" description="Polar residues" evidence="10">
    <location>
        <begin position="1159"/>
        <end position="1170"/>
    </location>
</feature>
<keyword evidence="4" id="KW-0963">Cytoplasm</keyword>
<dbReference type="SUPFAM" id="SSF74924">
    <property type="entry name" value="Cap-Gly domain"/>
    <property type="match status" value="1"/>
</dbReference>
<evidence type="ECO:0000256" key="3">
    <source>
        <dbReference type="ARBA" id="ARBA00016574"/>
    </source>
</evidence>
<dbReference type="GO" id="GO:0030286">
    <property type="term" value="C:dynein complex"/>
    <property type="evidence" value="ECO:0007669"/>
    <property type="project" value="UniProtKB-KW"/>
</dbReference>
<feature type="compositionally biased region" description="Polar residues" evidence="10">
    <location>
        <begin position="154"/>
        <end position="184"/>
    </location>
</feature>
<evidence type="ECO:0000256" key="6">
    <source>
        <dbReference type="ARBA" id="ARBA00023017"/>
    </source>
</evidence>
<dbReference type="GO" id="GO:0005874">
    <property type="term" value="C:microtubule"/>
    <property type="evidence" value="ECO:0007669"/>
    <property type="project" value="UniProtKB-KW"/>
</dbReference>
<accession>A0A6J1TNE2</accession>
<organism evidence="12 14">
    <name type="scientific">Frankliniella occidentalis</name>
    <name type="common">Western flower thrips</name>
    <name type="synonym">Euthrips occidentalis</name>
    <dbReference type="NCBI Taxonomy" id="133901"/>
    <lineage>
        <taxon>Eukaryota</taxon>
        <taxon>Metazoa</taxon>
        <taxon>Ecdysozoa</taxon>
        <taxon>Arthropoda</taxon>
        <taxon>Hexapoda</taxon>
        <taxon>Insecta</taxon>
        <taxon>Pterygota</taxon>
        <taxon>Neoptera</taxon>
        <taxon>Paraneoptera</taxon>
        <taxon>Thysanoptera</taxon>
        <taxon>Terebrantia</taxon>
        <taxon>Thripoidea</taxon>
        <taxon>Thripidae</taxon>
        <taxon>Frankliniella</taxon>
    </lineage>
</organism>
<name>A0A6J1TNE2_FRAOC</name>
<dbReference type="Proteomes" id="UP000504606">
    <property type="component" value="Unplaced"/>
</dbReference>
<evidence type="ECO:0000256" key="9">
    <source>
        <dbReference type="SAM" id="Coils"/>
    </source>
</evidence>
<evidence type="ECO:0000256" key="8">
    <source>
        <dbReference type="ARBA" id="ARBA00023212"/>
    </source>
</evidence>
<feature type="coiled-coil region" evidence="9">
    <location>
        <begin position="1055"/>
        <end position="1153"/>
    </location>
</feature>
<keyword evidence="7 9" id="KW-0175">Coiled coil</keyword>
<dbReference type="KEGG" id="foc:113217462"/>
<dbReference type="InterPro" id="IPR022157">
    <property type="entry name" value="Dynactin"/>
</dbReference>
<feature type="coiled-coil region" evidence="9">
    <location>
        <begin position="364"/>
        <end position="646"/>
    </location>
</feature>
<feature type="coiled-coil region" evidence="9">
    <location>
        <begin position="305"/>
        <end position="332"/>
    </location>
</feature>
<keyword evidence="6" id="KW-0243">Dynein</keyword>
<feature type="region of interest" description="Disordered" evidence="10">
    <location>
        <begin position="143"/>
        <end position="253"/>
    </location>
</feature>
<sequence>MAEKPLKVGQRVSVQDRGCGSVAYVGSTLFAAGKWIGVILDEPKGKNNGSVQGKEYFKCGDNYGAFVRQTQLALLDEAGNPIPSDSARSSPTPSEDKNRSRLSNLRKKNEPTSVRRKSSPAQASRAATEIKIEKFSSRLSLIGSRSPSDLGAPSASTTKLASTPRQSTENLSAKRTPRQSTENLSAKRASFVEPGKASVSSKQGSGIPSLASSKPSKLAPPSNFRQSTSPTSSASTPKRPQSIPVPQSSTSADQTGFVETLKPQFTPGLVLASPGAGLNSSILSPPSAAQGSPGGGGDVGERLSHLQLQQENDSLKAQVRDLTEKLDTIKAKRLQDKEQLRDFEKTKLQLESMLEFKNRIMESQAHLQRDLQRARLEAREAVEAKDAHAEEMSELAESMEMATLDKEMAEEKAETLQVELDQAKEKIEELTVDLELLKAQMSETESGGSGTGDLSSSTVFKVKQLEQQNARLHETIVRFRDISAHDKHEFQKLQKDLDQRKSENAELSRTKEKLSARVEELEGQIADLQEQVDAALGAEDMVEQLADKKMNLEEKVAALMEEVTELEQLVDMNEQLAESARELEVELREEADLARAGMREAHRDKEAALETLADREQTISKFREVVQKYQEQCQDLQAQLERESERPVSKLPEMLDFKKMFAESKAHTRAIDLELRRIEVQESNQHVEYLTGFMPDSFMSRGGDHDAVLLLLMVPRLLWKTEVLLNQVKEKFPNVETIDKASLLRGHTVEQYAFRCRLSHLFFNAQCVLHQFAHALNSCSAPTLLKVAAAYPDMAVQEKAIDHFLELLRKDQLDENVNLEGLERCINYFCTMYPILLGSEVKINQSQLITDISKSLTAASDCLRTDASAILALSKASDGGDMAALATHMIAVSEALAAQLKTARRRIPQGQQEGAILNMGLEMGLAAALQDCCVNHATRVTRLVRDVVRSALSSLSNAGDADIGLSELKLRELVTAASSKCLEQEEGGPGPVDSLRSALEFVSQQVASLVQILQDNDYEAGMPIKPEEKPVPPIQLRAKAVRTELEETKMLSSKLESKEADIKELRLALKAKQEEMSELQLRRDMAERKLEVSTKDSTISNEKLQRKLEDAQAMLKRKEKEFEETMDHLQADIDSLESERGELKEKLKNMTKKAIADTKSASAPSPTHSPVSPDAGHSISVGNESPFLLQEINTLRLALRNQRNENVRLQSQLCKDKLDSLTPLPAPKSIDNRDKVSDSMKRLDDLSRKASSLWKDVHEAWVMPKVVDITKKTKSQTTLSNQLIEENSRMKKLQLRTQELQAAILTEAVSRRPGLKADADFATFPSKEMSKALKEDNSIEIGWVKIPYDGPVPPNERNVTVVLDDQSLSLLQRKLVGLA</sequence>
<dbReference type="RefSeq" id="XP_026293149.1">
    <property type="nucleotide sequence ID" value="XM_026437364.2"/>
</dbReference>
<evidence type="ECO:0000256" key="10">
    <source>
        <dbReference type="SAM" id="MobiDB-lite"/>
    </source>
</evidence>
<dbReference type="PANTHER" id="PTHR18916:SF91">
    <property type="entry name" value="DYNACTIN SUBUNIT 1"/>
    <property type="match status" value="1"/>
</dbReference>
<dbReference type="CTD" id="39536"/>
<evidence type="ECO:0000256" key="4">
    <source>
        <dbReference type="ARBA" id="ARBA00022490"/>
    </source>
</evidence>
<dbReference type="Gene3D" id="2.30.30.190">
    <property type="entry name" value="CAP Gly-rich-like domain"/>
    <property type="match status" value="1"/>
</dbReference>
<dbReference type="PROSITE" id="PS50245">
    <property type="entry name" value="CAP_GLY_2"/>
    <property type="match status" value="1"/>
</dbReference>
<feature type="region of interest" description="Disordered" evidence="10">
    <location>
        <begin position="281"/>
        <end position="301"/>
    </location>
</feature>
<evidence type="ECO:0000259" key="11">
    <source>
        <dbReference type="PROSITE" id="PS50245"/>
    </source>
</evidence>
<dbReference type="GeneID" id="113217462"/>